<evidence type="ECO:0000313" key="2">
    <source>
        <dbReference type="Proteomes" id="UP000001294"/>
    </source>
</evidence>
<keyword evidence="2" id="KW-1185">Reference proteome</keyword>
<organism evidence="1 2">
    <name type="scientific">Talaromyces marneffei (strain ATCC 18224 / CBS 334.59 / QM 7333)</name>
    <name type="common">Penicillium marneffei</name>
    <dbReference type="NCBI Taxonomy" id="441960"/>
    <lineage>
        <taxon>Eukaryota</taxon>
        <taxon>Fungi</taxon>
        <taxon>Dikarya</taxon>
        <taxon>Ascomycota</taxon>
        <taxon>Pezizomycotina</taxon>
        <taxon>Eurotiomycetes</taxon>
        <taxon>Eurotiomycetidae</taxon>
        <taxon>Eurotiales</taxon>
        <taxon>Trichocomaceae</taxon>
        <taxon>Talaromyces</taxon>
        <taxon>Talaromyces sect. Talaromyces</taxon>
    </lineage>
</organism>
<dbReference type="AlphaFoldDB" id="B6QB28"/>
<dbReference type="HOGENOM" id="CLU_1518395_0_0_1"/>
<dbReference type="VEuPathDB" id="FungiDB:PMAA_064800"/>
<dbReference type="PhylomeDB" id="B6QB28"/>
<sequence length="177" mass="19722">MTYFRGIVVQTLYDIPGAYPIFHVNGSTQNSAVCFPNQTDVAIINPFGSGAADQPSHSHIGPSFMESCRRFLEGTMLENGGLDELGLNSFFQPENGTLCNVDDELGQGVLEATLRTRRWEARCMDFEIGNPVNYKSYQYQQKIRNFQADEKQRESVALVRLPTGLGKTTLMSQNLSS</sequence>
<reference evidence="2" key="1">
    <citation type="journal article" date="2015" name="Genome Announc.">
        <title>Genome sequence of the AIDS-associated pathogen Penicillium marneffei (ATCC18224) and its near taxonomic relative Talaromyces stipitatus (ATCC10500).</title>
        <authorList>
            <person name="Nierman W.C."/>
            <person name="Fedorova-Abrams N.D."/>
            <person name="Andrianopoulos A."/>
        </authorList>
    </citation>
    <scope>NUCLEOTIDE SEQUENCE [LARGE SCALE GENOMIC DNA]</scope>
    <source>
        <strain evidence="2">ATCC 18224 / CBS 334.59 / QM 7333</strain>
    </source>
</reference>
<proteinExistence type="predicted"/>
<evidence type="ECO:0000313" key="1">
    <source>
        <dbReference type="EMBL" id="EEA25369.1"/>
    </source>
</evidence>
<dbReference type="EMBL" id="DS995900">
    <property type="protein sequence ID" value="EEA25369.1"/>
    <property type="molecule type" value="Genomic_DNA"/>
</dbReference>
<name>B6QB28_TALMQ</name>
<dbReference type="Proteomes" id="UP000001294">
    <property type="component" value="Unassembled WGS sequence"/>
</dbReference>
<gene>
    <name evidence="1" type="ORF">PMAA_064800</name>
</gene>
<protein>
    <submittedName>
        <fullName evidence="1">Uncharacterized protein</fullName>
    </submittedName>
</protein>
<accession>B6QB28</accession>